<reference evidence="2" key="1">
    <citation type="submission" date="2023-06" db="EMBL/GenBank/DDBJ databases">
        <title>Genome-scale phylogeny and comparative genomics of the fungal order Sordariales.</title>
        <authorList>
            <consortium name="Lawrence Berkeley National Laboratory"/>
            <person name="Hensen N."/>
            <person name="Bonometti L."/>
            <person name="Westerberg I."/>
            <person name="Brannstrom I.O."/>
            <person name="Guillou S."/>
            <person name="Cros-Aarteil S."/>
            <person name="Calhoun S."/>
            <person name="Haridas S."/>
            <person name="Kuo A."/>
            <person name="Mondo S."/>
            <person name="Pangilinan J."/>
            <person name="Riley R."/>
            <person name="Labutti K."/>
            <person name="Andreopoulos B."/>
            <person name="Lipzen A."/>
            <person name="Chen C."/>
            <person name="Yanf M."/>
            <person name="Daum C."/>
            <person name="Ng V."/>
            <person name="Clum A."/>
            <person name="Steindorff A."/>
            <person name="Ohm R."/>
            <person name="Martin F."/>
            <person name="Silar P."/>
            <person name="Natvig D."/>
            <person name="Lalanne C."/>
            <person name="Gautier V."/>
            <person name="Ament-Velasquez S.L."/>
            <person name="Kruys A."/>
            <person name="Hutchinson M.I."/>
            <person name="Powell A.J."/>
            <person name="Barry K."/>
            <person name="Miller A.N."/>
            <person name="Grigoriev I.V."/>
            <person name="Debuchy R."/>
            <person name="Gladieux P."/>
            <person name="Thoren M.H."/>
            <person name="Johannesson H."/>
        </authorList>
    </citation>
    <scope>NUCLEOTIDE SEQUENCE</scope>
    <source>
        <strain evidence="2">CBS 606.72</strain>
    </source>
</reference>
<name>A0AA39WSB3_9PEZI</name>
<gene>
    <name evidence="2" type="ORF">B0T14DRAFT_521436</name>
</gene>
<evidence type="ECO:0000256" key="1">
    <source>
        <dbReference type="SAM" id="MobiDB-lite"/>
    </source>
</evidence>
<feature type="compositionally biased region" description="Polar residues" evidence="1">
    <location>
        <begin position="81"/>
        <end position="96"/>
    </location>
</feature>
<dbReference type="AlphaFoldDB" id="A0AA39WSB3"/>
<protein>
    <submittedName>
        <fullName evidence="2">Uncharacterized protein</fullName>
    </submittedName>
</protein>
<sequence length="122" mass="13920">MQLWLAKKRYSGDAPFIYPSSIGGRLRTLTNAKHDNPFSVINKTTPQLLKQHKTPRPSSAVNYPLPFSAPKHILRPCHAQITPQLLHPSNNPTNCNPHRKLRRQKSQNPHPRRSMQIANHAL</sequence>
<comment type="caution">
    <text evidence="2">The sequence shown here is derived from an EMBL/GenBank/DDBJ whole genome shotgun (WGS) entry which is preliminary data.</text>
</comment>
<evidence type="ECO:0000313" key="3">
    <source>
        <dbReference type="Proteomes" id="UP001175000"/>
    </source>
</evidence>
<keyword evidence="3" id="KW-1185">Reference proteome</keyword>
<dbReference type="Proteomes" id="UP001175000">
    <property type="component" value="Unassembled WGS sequence"/>
</dbReference>
<organism evidence="2 3">
    <name type="scientific">Immersiella caudata</name>
    <dbReference type="NCBI Taxonomy" id="314043"/>
    <lineage>
        <taxon>Eukaryota</taxon>
        <taxon>Fungi</taxon>
        <taxon>Dikarya</taxon>
        <taxon>Ascomycota</taxon>
        <taxon>Pezizomycotina</taxon>
        <taxon>Sordariomycetes</taxon>
        <taxon>Sordariomycetidae</taxon>
        <taxon>Sordariales</taxon>
        <taxon>Lasiosphaeriaceae</taxon>
        <taxon>Immersiella</taxon>
    </lineage>
</organism>
<accession>A0AA39WSB3</accession>
<evidence type="ECO:0000313" key="2">
    <source>
        <dbReference type="EMBL" id="KAK0620445.1"/>
    </source>
</evidence>
<proteinExistence type="predicted"/>
<dbReference type="EMBL" id="JAULSU010000004">
    <property type="protein sequence ID" value="KAK0620445.1"/>
    <property type="molecule type" value="Genomic_DNA"/>
</dbReference>
<feature type="region of interest" description="Disordered" evidence="1">
    <location>
        <begin position="80"/>
        <end position="122"/>
    </location>
</feature>
<feature type="compositionally biased region" description="Basic residues" evidence="1">
    <location>
        <begin position="97"/>
        <end position="113"/>
    </location>
</feature>